<dbReference type="EMBL" id="ATIT01000141">
    <property type="protein sequence ID" value="EPI07921.1"/>
    <property type="molecule type" value="Genomic_DNA"/>
</dbReference>
<accession>A0AB73A693</accession>
<dbReference type="Proteomes" id="UP000014622">
    <property type="component" value="Unassembled WGS sequence"/>
</dbReference>
<evidence type="ECO:0000313" key="1">
    <source>
        <dbReference type="EMBL" id="EPI07921.1"/>
    </source>
</evidence>
<protein>
    <submittedName>
        <fullName evidence="1">Uncharacterized protein</fullName>
    </submittedName>
</protein>
<reference evidence="1 2" key="1">
    <citation type="submission" date="2013-06" db="EMBL/GenBank/DDBJ databases">
        <authorList>
            <person name="Weinstock G."/>
            <person name="Sodergren E."/>
            <person name="Lobos E.A."/>
            <person name="Fulton L."/>
            <person name="Fulton R."/>
            <person name="Courtney L."/>
            <person name="Fronick C."/>
            <person name="O'Laughlin M."/>
            <person name="Godfrey J."/>
            <person name="Wilson R.M."/>
            <person name="Miner T."/>
            <person name="Farmer C."/>
            <person name="Delehaunty K."/>
            <person name="Cordes M."/>
            <person name="Minx P."/>
            <person name="Tomlinson C."/>
            <person name="Chen J."/>
            <person name="Wollam A."/>
            <person name="Pepin K.H."/>
            <person name="Bhonagiri V."/>
            <person name="Zhang X."/>
            <person name="Warren W."/>
            <person name="Mitreva M."/>
            <person name="Mardis E.R."/>
            <person name="Wilson R.K."/>
        </authorList>
    </citation>
    <scope>NUCLEOTIDE SEQUENCE [LARGE SCALE GENOMIC DNA]</scope>
    <source>
        <strain evidence="1 2">SD2A-2</strain>
    </source>
</reference>
<comment type="caution">
    <text evidence="1">The sequence shown here is derived from an EMBL/GenBank/DDBJ whole genome shotgun (WGS) entry which is preliminary data.</text>
</comment>
<gene>
    <name evidence="1" type="ORF">D356_02802</name>
</gene>
<proteinExistence type="predicted"/>
<name>A0AB73A693_ENTFC</name>
<dbReference type="AlphaFoldDB" id="A0AB73A693"/>
<organism evidence="1 2">
    <name type="scientific">Enterococcus faecium SD2A-2</name>
    <dbReference type="NCBI Taxonomy" id="1244154"/>
    <lineage>
        <taxon>Bacteria</taxon>
        <taxon>Bacillati</taxon>
        <taxon>Bacillota</taxon>
        <taxon>Bacilli</taxon>
        <taxon>Lactobacillales</taxon>
        <taxon>Enterococcaceae</taxon>
        <taxon>Enterococcus</taxon>
    </lineage>
</organism>
<sequence>MTKVLLQPFFPDKRCSISCPSVLAQKTAKYEELFFRLFL</sequence>
<evidence type="ECO:0000313" key="2">
    <source>
        <dbReference type="Proteomes" id="UP000014622"/>
    </source>
</evidence>